<dbReference type="OrthoDB" id="2419393at2759"/>
<dbReference type="SUPFAM" id="SSF53098">
    <property type="entry name" value="Ribonuclease H-like"/>
    <property type="match status" value="1"/>
</dbReference>
<feature type="compositionally biased region" description="Basic residues" evidence="6">
    <location>
        <begin position="32"/>
        <end position="45"/>
    </location>
</feature>
<evidence type="ECO:0000313" key="8">
    <source>
        <dbReference type="EMBL" id="GET04400.1"/>
    </source>
</evidence>
<keyword evidence="3" id="KW-0863">Zinc-finger</keyword>
<proteinExistence type="predicted"/>
<dbReference type="GO" id="GO:0005634">
    <property type="term" value="C:nucleus"/>
    <property type="evidence" value="ECO:0007669"/>
    <property type="project" value="UniProtKB-SubCell"/>
</dbReference>
<organism evidence="8 9">
    <name type="scientific">Rhizophagus clarus</name>
    <dbReference type="NCBI Taxonomy" id="94130"/>
    <lineage>
        <taxon>Eukaryota</taxon>
        <taxon>Fungi</taxon>
        <taxon>Fungi incertae sedis</taxon>
        <taxon>Mucoromycota</taxon>
        <taxon>Glomeromycotina</taxon>
        <taxon>Glomeromycetes</taxon>
        <taxon>Glomerales</taxon>
        <taxon>Glomeraceae</taxon>
        <taxon>Rhizophagus</taxon>
    </lineage>
</organism>
<dbReference type="SUPFAM" id="SSF140996">
    <property type="entry name" value="Hermes dimerisation domain"/>
    <property type="match status" value="1"/>
</dbReference>
<dbReference type="AlphaFoldDB" id="A0A8H3MKB9"/>
<accession>A0A8H3MKB9</accession>
<evidence type="ECO:0000256" key="4">
    <source>
        <dbReference type="ARBA" id="ARBA00022833"/>
    </source>
</evidence>
<evidence type="ECO:0000256" key="5">
    <source>
        <dbReference type="ARBA" id="ARBA00023242"/>
    </source>
</evidence>
<dbReference type="Pfam" id="PF05699">
    <property type="entry name" value="Dimer_Tnp_hAT"/>
    <property type="match status" value="1"/>
</dbReference>
<keyword evidence="2" id="KW-0479">Metal-binding</keyword>
<evidence type="ECO:0000256" key="1">
    <source>
        <dbReference type="ARBA" id="ARBA00004123"/>
    </source>
</evidence>
<dbReference type="EMBL" id="BLAL01000356">
    <property type="protein sequence ID" value="GET04400.1"/>
    <property type="molecule type" value="Genomic_DNA"/>
</dbReference>
<protein>
    <submittedName>
        <fullName evidence="8">Zinc finger BED domain-containing protein 1-like</fullName>
    </submittedName>
</protein>
<evidence type="ECO:0000256" key="2">
    <source>
        <dbReference type="ARBA" id="ARBA00022723"/>
    </source>
</evidence>
<gene>
    <name evidence="8" type="ORF">RCL2_003070300</name>
</gene>
<reference evidence="8" key="1">
    <citation type="submission" date="2019-10" db="EMBL/GenBank/DDBJ databases">
        <title>Conservation and host-specific expression of non-tandemly repeated heterogenous ribosome RNA gene in arbuscular mycorrhizal fungi.</title>
        <authorList>
            <person name="Maeda T."/>
            <person name="Kobayashi Y."/>
            <person name="Nakagawa T."/>
            <person name="Ezawa T."/>
            <person name="Yamaguchi K."/>
            <person name="Bino T."/>
            <person name="Nishimoto Y."/>
            <person name="Shigenobu S."/>
            <person name="Kawaguchi M."/>
        </authorList>
    </citation>
    <scope>NUCLEOTIDE SEQUENCE</scope>
    <source>
        <strain evidence="8">HR1</strain>
    </source>
</reference>
<dbReference type="Proteomes" id="UP000615446">
    <property type="component" value="Unassembled WGS sequence"/>
</dbReference>
<feature type="domain" description="HAT C-terminal dimerisation" evidence="7">
    <location>
        <begin position="587"/>
        <end position="666"/>
    </location>
</feature>
<evidence type="ECO:0000259" key="7">
    <source>
        <dbReference type="Pfam" id="PF05699"/>
    </source>
</evidence>
<dbReference type="InterPro" id="IPR012337">
    <property type="entry name" value="RNaseH-like_sf"/>
</dbReference>
<dbReference type="GO" id="GO:0046983">
    <property type="term" value="F:protein dimerization activity"/>
    <property type="evidence" value="ECO:0007669"/>
    <property type="project" value="InterPro"/>
</dbReference>
<feature type="region of interest" description="Disordered" evidence="6">
    <location>
        <begin position="1"/>
        <end position="45"/>
    </location>
</feature>
<dbReference type="InterPro" id="IPR052035">
    <property type="entry name" value="ZnF_BED_domain_contain"/>
</dbReference>
<keyword evidence="4" id="KW-0862">Zinc</keyword>
<name>A0A8H3MKB9_9GLOM</name>
<dbReference type="PANTHER" id="PTHR46481:SF10">
    <property type="entry name" value="ZINC FINGER BED DOMAIN-CONTAINING PROTEIN 39"/>
    <property type="match status" value="1"/>
</dbReference>
<comment type="subcellular location">
    <subcellularLocation>
        <location evidence="1">Nucleus</location>
    </subcellularLocation>
</comment>
<dbReference type="PANTHER" id="PTHR46481">
    <property type="entry name" value="ZINC FINGER BED DOMAIN-CONTAINING PROTEIN 4"/>
    <property type="match status" value="1"/>
</dbReference>
<keyword evidence="5" id="KW-0539">Nucleus</keyword>
<evidence type="ECO:0000313" key="9">
    <source>
        <dbReference type="Proteomes" id="UP000615446"/>
    </source>
</evidence>
<comment type="caution">
    <text evidence="8">The sequence shown here is derived from an EMBL/GenBank/DDBJ whole genome shotgun (WGS) entry which is preliminary data.</text>
</comment>
<evidence type="ECO:0000256" key="3">
    <source>
        <dbReference type="ARBA" id="ARBA00022771"/>
    </source>
</evidence>
<dbReference type="InterPro" id="IPR008906">
    <property type="entry name" value="HATC_C_dom"/>
</dbReference>
<sequence length="680" mass="77966">MTEEINPLTPLSDHDSEEEETEGSNQTASRPSNKRSKKQKSTHIPKKIKILEKTHKYKSWVWKWWEPVLLDNGNTGAECLVKITDEQLCGKLYLNGNSTSNLIMHLVGSHQITENTDLKGKSVQTTLTNKILPHNETKQVQLRQSLVDWFIADSMPLKLVQSEMFKKFLHDLDPGFIVPDVKLIKKIIHSAYNYTLPLIVQYIEDHAISANLTTDLWTARNRQGFIGVTCCFLDENFQLHELVLAVTYVRYPHTADHISDTLLELLDHWLLREKVNVITTDNGSNIKKAIKDMNEISSNITWQPCTAHTLQLVVGKGLACVKLLVLRTKRLINFFMRPKQSERLENIQINIRNQVNPGKTSTYLHHCIANVATRWNSSFLAWKRLLEVKPYIDILSTTLPIANDADSKRDGERLSEIMLTKDEWELLRDLCEVLKGFAEATTYLGASKYVTHSIMSPLLKEIKKRVKPENTSLQNVDIEEIVDVFSEEEKGEMAERENRQSAFICTMRWNKEEEETLISALLDPRIKSLGFVDNEEVCNKTKDLLKNKYDQLKANSSLTASTTPATLSSGQSSLFSIFKRNSSQDDELTTYLSLPELDFDLDPFIWWYDHKERFPVLSKLARIYLPIPATSTSSERLFSDAGNLLTAKRTRLNPELFNRLMFLKKNASFVKSIHPSTKNL</sequence>
<evidence type="ECO:0000256" key="6">
    <source>
        <dbReference type="SAM" id="MobiDB-lite"/>
    </source>
</evidence>
<dbReference type="GO" id="GO:0008270">
    <property type="term" value="F:zinc ion binding"/>
    <property type="evidence" value="ECO:0007669"/>
    <property type="project" value="UniProtKB-KW"/>
</dbReference>